<dbReference type="Proteomes" id="UP000030651">
    <property type="component" value="Unassembled WGS sequence"/>
</dbReference>
<organism evidence="11 12">
    <name type="scientific">Pestalotiopsis fici (strain W106-1 / CGMCC3.15140)</name>
    <dbReference type="NCBI Taxonomy" id="1229662"/>
    <lineage>
        <taxon>Eukaryota</taxon>
        <taxon>Fungi</taxon>
        <taxon>Dikarya</taxon>
        <taxon>Ascomycota</taxon>
        <taxon>Pezizomycotina</taxon>
        <taxon>Sordariomycetes</taxon>
        <taxon>Xylariomycetidae</taxon>
        <taxon>Amphisphaeriales</taxon>
        <taxon>Sporocadaceae</taxon>
        <taxon>Pestalotiopsis</taxon>
    </lineage>
</organism>
<dbReference type="InterPro" id="IPR006115">
    <property type="entry name" value="6PGDH_NADP-bd"/>
</dbReference>
<comment type="similarity">
    <text evidence="2">Belongs to the HIBADH-related family. 3-hydroxyisobutyrate dehydrogenase subfamily.</text>
</comment>
<dbReference type="GO" id="GO:0008442">
    <property type="term" value="F:3-hydroxyisobutyrate dehydrogenase activity"/>
    <property type="evidence" value="ECO:0007669"/>
    <property type="project" value="UniProtKB-EC"/>
</dbReference>
<proteinExistence type="inferred from homology"/>
<dbReference type="InterPro" id="IPR029154">
    <property type="entry name" value="HIBADH-like_NADP-bd"/>
</dbReference>
<feature type="domain" description="3-hydroxyisobutyrate dehydrogenase-like NAD-binding" evidence="10">
    <location>
        <begin position="178"/>
        <end position="288"/>
    </location>
</feature>
<keyword evidence="6" id="KW-0520">NAD</keyword>
<dbReference type="GO" id="GO:0005739">
    <property type="term" value="C:mitochondrion"/>
    <property type="evidence" value="ECO:0007669"/>
    <property type="project" value="TreeGrafter"/>
</dbReference>
<dbReference type="RefSeq" id="XP_007834377.1">
    <property type="nucleotide sequence ID" value="XM_007836186.1"/>
</dbReference>
<dbReference type="OrthoDB" id="21615at2759"/>
<feature type="domain" description="6-phosphogluconate dehydrogenase NADP-binding" evidence="9">
    <location>
        <begin position="1"/>
        <end position="150"/>
    </location>
</feature>
<dbReference type="FunFam" id="1.10.1040.10:FF:000006">
    <property type="entry name" value="3-hydroxyisobutyrate dehydrogenase"/>
    <property type="match status" value="1"/>
</dbReference>
<protein>
    <recommendedName>
        <fullName evidence="3">3-hydroxyisobutyrate dehydrogenase</fullName>
        <ecNumber evidence="3">1.1.1.31</ecNumber>
    </recommendedName>
</protein>
<evidence type="ECO:0000256" key="4">
    <source>
        <dbReference type="ARBA" id="ARBA00022456"/>
    </source>
</evidence>
<feature type="active site" evidence="8">
    <location>
        <position position="184"/>
    </location>
</feature>
<dbReference type="GeneID" id="19272618"/>
<reference evidence="12" key="1">
    <citation type="journal article" date="2015" name="BMC Genomics">
        <title>Genomic and transcriptomic analysis of the endophytic fungus Pestalotiopsis fici reveals its lifestyle and high potential for synthesis of natural products.</title>
        <authorList>
            <person name="Wang X."/>
            <person name="Zhang X."/>
            <person name="Liu L."/>
            <person name="Xiang M."/>
            <person name="Wang W."/>
            <person name="Sun X."/>
            <person name="Che Y."/>
            <person name="Guo L."/>
            <person name="Liu G."/>
            <person name="Guo L."/>
            <person name="Wang C."/>
            <person name="Yin W.B."/>
            <person name="Stadler M."/>
            <person name="Zhang X."/>
            <person name="Liu X."/>
        </authorList>
    </citation>
    <scope>NUCLEOTIDE SEQUENCE [LARGE SCALE GENOMIC DNA]</scope>
    <source>
        <strain evidence="12">W106-1 / CGMCC3.15140</strain>
    </source>
</reference>
<dbReference type="Pfam" id="PF14833">
    <property type="entry name" value="NAD_binding_11"/>
    <property type="match status" value="1"/>
</dbReference>
<dbReference type="InterPro" id="IPR036291">
    <property type="entry name" value="NAD(P)-bd_dom_sf"/>
</dbReference>
<dbReference type="InParanoid" id="W3X4H1"/>
<evidence type="ECO:0000256" key="1">
    <source>
        <dbReference type="ARBA" id="ARBA00005109"/>
    </source>
</evidence>
<keyword evidence="4" id="KW-0101">Branched-chain amino acid catabolism</keyword>
<dbReference type="InterPro" id="IPR015815">
    <property type="entry name" value="HIBADH-related"/>
</dbReference>
<comment type="pathway">
    <text evidence="1">Amino-acid degradation; L-valine degradation.</text>
</comment>
<evidence type="ECO:0000256" key="2">
    <source>
        <dbReference type="ARBA" id="ARBA00006013"/>
    </source>
</evidence>
<name>W3X4H1_PESFW</name>
<dbReference type="PANTHER" id="PTHR22981">
    <property type="entry name" value="3-HYDROXYISOBUTYRATE DEHYDROGENASE-RELATED"/>
    <property type="match status" value="1"/>
</dbReference>
<dbReference type="EC" id="1.1.1.31" evidence="3"/>
<dbReference type="PIRSF" id="PIRSF000103">
    <property type="entry name" value="HIBADH"/>
    <property type="match status" value="1"/>
</dbReference>
<evidence type="ECO:0000256" key="7">
    <source>
        <dbReference type="ARBA" id="ARBA00049197"/>
    </source>
</evidence>
<dbReference type="Gene3D" id="3.40.50.720">
    <property type="entry name" value="NAD(P)-binding Rossmann-like Domain"/>
    <property type="match status" value="1"/>
</dbReference>
<evidence type="ECO:0000259" key="10">
    <source>
        <dbReference type="Pfam" id="PF14833"/>
    </source>
</evidence>
<comment type="catalytic activity">
    <reaction evidence="7">
        <text>3-hydroxy-2-methylpropanoate + NAD(+) = 2-methyl-3-oxopropanoate + NADH + H(+)</text>
        <dbReference type="Rhea" id="RHEA:17681"/>
        <dbReference type="ChEBI" id="CHEBI:11805"/>
        <dbReference type="ChEBI" id="CHEBI:15378"/>
        <dbReference type="ChEBI" id="CHEBI:57540"/>
        <dbReference type="ChEBI" id="CHEBI:57700"/>
        <dbReference type="ChEBI" id="CHEBI:57945"/>
        <dbReference type="EC" id="1.1.1.31"/>
    </reaction>
</comment>
<dbReference type="GO" id="GO:0051287">
    <property type="term" value="F:NAD binding"/>
    <property type="evidence" value="ECO:0007669"/>
    <property type="project" value="InterPro"/>
</dbReference>
<dbReference type="PANTHER" id="PTHR22981:SF81">
    <property type="entry name" value="DEHYDROGENASE, PUTATIVE-RELATED"/>
    <property type="match status" value="1"/>
</dbReference>
<dbReference type="InterPro" id="IPR008927">
    <property type="entry name" value="6-PGluconate_DH-like_C_sf"/>
</dbReference>
<sequence>MGYGMARNVRQKMDPKAKLLINDVDRGICERFVQELSGFGPVKIVDNAKEVATEALTIFSIVPAGEHVRSVYLDDQTGVIAAKYTTPSINNTRRLFIECSTVDITTARLVGKTLRDNDMGTYIDCPVSGGVPAADSGNLSLLLGIDDKDLSGSLSQRLKQATKYFGDPNKIFYCGGLGSGLAAKICNNYLSCTILLANSEAMATGIKLGLDKHVLHRVIQASTGQNFMADNVCPVPGVVEHAPSSHDYKLGFKAQMLAKDVGLGVDAAQSVGIEPSIGKAALEVYKQVALDERCIVSVFYSKTTHHGQLCLPMSLIQDRDASVVYRYLGGPE</sequence>
<accession>W3X4H1</accession>
<dbReference type="SUPFAM" id="SSF51735">
    <property type="entry name" value="NAD(P)-binding Rossmann-fold domains"/>
    <property type="match status" value="1"/>
</dbReference>
<dbReference type="InterPro" id="IPR013328">
    <property type="entry name" value="6PGD_dom2"/>
</dbReference>
<evidence type="ECO:0000259" key="9">
    <source>
        <dbReference type="Pfam" id="PF03446"/>
    </source>
</evidence>
<dbReference type="Gene3D" id="1.10.1040.10">
    <property type="entry name" value="N-(1-d-carboxylethyl)-l-norvaline Dehydrogenase, domain 2"/>
    <property type="match status" value="1"/>
</dbReference>
<dbReference type="HOGENOM" id="CLU_035117_6_1_1"/>
<evidence type="ECO:0000256" key="8">
    <source>
        <dbReference type="PIRSR" id="PIRSR000103-1"/>
    </source>
</evidence>
<dbReference type="OMA" id="YWVPSNS"/>
<dbReference type="GO" id="GO:0006574">
    <property type="term" value="P:L-valine catabolic process"/>
    <property type="evidence" value="ECO:0007669"/>
    <property type="project" value="TreeGrafter"/>
</dbReference>
<keyword evidence="12" id="KW-1185">Reference proteome</keyword>
<gene>
    <name evidence="11" type="ORF">PFICI_07605</name>
</gene>
<dbReference type="Pfam" id="PF03446">
    <property type="entry name" value="NAD_binding_2"/>
    <property type="match status" value="1"/>
</dbReference>
<evidence type="ECO:0000256" key="3">
    <source>
        <dbReference type="ARBA" id="ARBA00012991"/>
    </source>
</evidence>
<dbReference type="SUPFAM" id="SSF48179">
    <property type="entry name" value="6-phosphogluconate dehydrogenase C-terminal domain-like"/>
    <property type="match status" value="1"/>
</dbReference>
<dbReference type="GO" id="GO:0050661">
    <property type="term" value="F:NADP binding"/>
    <property type="evidence" value="ECO:0007669"/>
    <property type="project" value="InterPro"/>
</dbReference>
<evidence type="ECO:0000313" key="11">
    <source>
        <dbReference type="EMBL" id="ETS80076.1"/>
    </source>
</evidence>
<evidence type="ECO:0000313" key="12">
    <source>
        <dbReference type="Proteomes" id="UP000030651"/>
    </source>
</evidence>
<dbReference type="AlphaFoldDB" id="W3X4H1"/>
<keyword evidence="5" id="KW-0560">Oxidoreductase</keyword>
<evidence type="ECO:0000256" key="5">
    <source>
        <dbReference type="ARBA" id="ARBA00023002"/>
    </source>
</evidence>
<dbReference type="EMBL" id="KI912113">
    <property type="protein sequence ID" value="ETS80076.1"/>
    <property type="molecule type" value="Genomic_DNA"/>
</dbReference>
<dbReference type="eggNOG" id="KOG0409">
    <property type="taxonomic scope" value="Eukaryota"/>
</dbReference>
<dbReference type="KEGG" id="pfy:PFICI_07605"/>
<dbReference type="STRING" id="1229662.W3X4H1"/>
<evidence type="ECO:0000256" key="6">
    <source>
        <dbReference type="ARBA" id="ARBA00023027"/>
    </source>
</evidence>